<feature type="domain" description="Yeast cell wall synthesis Kre9/Knh1-like N-terminal" evidence="2">
    <location>
        <begin position="333"/>
        <end position="411"/>
    </location>
</feature>
<evidence type="ECO:0000313" key="3">
    <source>
        <dbReference type="EMBL" id="CAB9504849.1"/>
    </source>
</evidence>
<keyword evidence="4" id="KW-1185">Reference proteome</keyword>
<dbReference type="Pfam" id="PF10342">
    <property type="entry name" value="Kre9_KNH"/>
    <property type="match status" value="2"/>
</dbReference>
<evidence type="ECO:0000313" key="4">
    <source>
        <dbReference type="Proteomes" id="UP001153069"/>
    </source>
</evidence>
<evidence type="ECO:0000256" key="1">
    <source>
        <dbReference type="ARBA" id="ARBA00022729"/>
    </source>
</evidence>
<dbReference type="PANTHER" id="PTHR40633:SF1">
    <property type="entry name" value="GPI ANCHORED SERINE-THREONINE RICH PROTEIN (AFU_ORTHOLOGUE AFUA_1G03630)"/>
    <property type="match status" value="1"/>
</dbReference>
<dbReference type="EMBL" id="CAICTM010000210">
    <property type="protein sequence ID" value="CAB9504849.1"/>
    <property type="molecule type" value="Genomic_DNA"/>
</dbReference>
<dbReference type="PANTHER" id="PTHR40633">
    <property type="entry name" value="MATRIX PROTEIN, PUTATIVE (AFU_ORTHOLOGUE AFUA_8G05410)-RELATED"/>
    <property type="match status" value="1"/>
</dbReference>
<dbReference type="InterPro" id="IPR018466">
    <property type="entry name" value="Kre9/Knh1-like_N"/>
</dbReference>
<accession>A0A9N8DLN0</accession>
<keyword evidence="1" id="KW-0732">Signal</keyword>
<proteinExistence type="predicted"/>
<name>A0A9N8DLN0_9STRA</name>
<dbReference type="OrthoDB" id="5803672at2759"/>
<dbReference type="InterPro" id="IPR052982">
    <property type="entry name" value="SRP1/TIP1-like"/>
</dbReference>
<dbReference type="AlphaFoldDB" id="A0A9N8DLN0"/>
<organism evidence="3 4">
    <name type="scientific">Seminavis robusta</name>
    <dbReference type="NCBI Taxonomy" id="568900"/>
    <lineage>
        <taxon>Eukaryota</taxon>
        <taxon>Sar</taxon>
        <taxon>Stramenopiles</taxon>
        <taxon>Ochrophyta</taxon>
        <taxon>Bacillariophyta</taxon>
        <taxon>Bacillariophyceae</taxon>
        <taxon>Bacillariophycidae</taxon>
        <taxon>Naviculales</taxon>
        <taxon>Naviculaceae</taxon>
        <taxon>Seminavis</taxon>
    </lineage>
</organism>
<comment type="caution">
    <text evidence="3">The sequence shown here is derived from an EMBL/GenBank/DDBJ whole genome shotgun (WGS) entry which is preliminary data.</text>
</comment>
<protein>
    <submittedName>
        <fullName evidence="3">Inherit from COG: chitinase</fullName>
    </submittedName>
</protein>
<evidence type="ECO:0000259" key="2">
    <source>
        <dbReference type="Pfam" id="PF10342"/>
    </source>
</evidence>
<dbReference type="Proteomes" id="UP001153069">
    <property type="component" value="Unassembled WGS sequence"/>
</dbReference>
<reference evidence="3" key="1">
    <citation type="submission" date="2020-06" db="EMBL/GenBank/DDBJ databases">
        <authorList>
            <consortium name="Plant Systems Biology data submission"/>
        </authorList>
    </citation>
    <scope>NUCLEOTIDE SEQUENCE</scope>
    <source>
        <strain evidence="3">D6</strain>
    </source>
</reference>
<gene>
    <name evidence="3" type="ORF">SEMRO_211_G087800.1</name>
</gene>
<sequence length="686" mass="75684">MAQYLACSAPEEDSEAYTVPSSDLLSAWKTAVGDMLSGGDCSSISLPTILTDASYEIGVLTDGGVDFCVLASFQTDSNDWYSAFPYGAVVVNQDPNAKDLSIDIPHPIYDDQTFRQGIAVFKGTDARSFTLSGSHRKANAAISCQGSSYKIADAAHNSDHTFQMSAVAIKEYYAALGKDFTSIQFHGMGSTCPDDDVFMTHGFKTSPQAGEKIQLLRDAFKNELEDVADQDRISMTGDTDCTLTGTSNTQGRFYNGVDLDDVCTTAQVGYSGNFIHIEQQRFIRISTAYDQKWINALNAVNFAVAAPPIEPVAAVPKLKLTSFDEGGIMYKADDIVITWESENLPDDEIVKLSVHHADKTWLTNIVKATANDGSYTWKVTNSLPETEDLILRVRSETTDKRILDYTASFRVANRIDITSDNGGSYQSGDEITVTWNVVDIPNVKIDIFQVVDEDYNMFQMLIRVRNTEDTSCRDYTSYFTVLEGGAPDPSLTLTSFNGGQILTRSATNIEFTWDSQGMQESDTVQLAFMRNDEPKRFNNYIVTETPNTGSYILPKLESWIRAGDDILVRIRSTDDTSIKAYSEEPITIEGITIQSPAGGESFSAGDEVAIEWSSIEMTGNLYLALMKGTSWKKTIVKTLPITAATGEYHWTIPDGLEDGSDYNIRIRSVEDTSIREYTDEFSITAS</sequence>
<feature type="domain" description="Yeast cell wall synthesis Kre9/Knh1-like N-terminal" evidence="2">
    <location>
        <begin position="595"/>
        <end position="683"/>
    </location>
</feature>